<keyword evidence="2" id="KW-1185">Reference proteome</keyword>
<proteinExistence type="predicted"/>
<comment type="caution">
    <text evidence="1">The sequence shown here is derived from an EMBL/GenBank/DDBJ whole genome shotgun (WGS) entry which is preliminary data.</text>
</comment>
<name>A0A2I0IQ19_PUNGR</name>
<dbReference type="EMBL" id="PGOL01002697">
    <property type="protein sequence ID" value="PKI45803.1"/>
    <property type="molecule type" value="Genomic_DNA"/>
</dbReference>
<evidence type="ECO:0000313" key="1">
    <source>
        <dbReference type="EMBL" id="PKI45803.1"/>
    </source>
</evidence>
<evidence type="ECO:0000313" key="2">
    <source>
        <dbReference type="Proteomes" id="UP000233551"/>
    </source>
</evidence>
<dbReference type="Proteomes" id="UP000233551">
    <property type="component" value="Unassembled WGS sequence"/>
</dbReference>
<organism evidence="1 2">
    <name type="scientific">Punica granatum</name>
    <name type="common">Pomegranate</name>
    <dbReference type="NCBI Taxonomy" id="22663"/>
    <lineage>
        <taxon>Eukaryota</taxon>
        <taxon>Viridiplantae</taxon>
        <taxon>Streptophyta</taxon>
        <taxon>Embryophyta</taxon>
        <taxon>Tracheophyta</taxon>
        <taxon>Spermatophyta</taxon>
        <taxon>Magnoliopsida</taxon>
        <taxon>eudicotyledons</taxon>
        <taxon>Gunneridae</taxon>
        <taxon>Pentapetalae</taxon>
        <taxon>rosids</taxon>
        <taxon>malvids</taxon>
        <taxon>Myrtales</taxon>
        <taxon>Lythraceae</taxon>
        <taxon>Punica</taxon>
    </lineage>
</organism>
<gene>
    <name evidence="1" type="ORF">CRG98_033810</name>
</gene>
<protein>
    <submittedName>
        <fullName evidence="1">Uncharacterized protein</fullName>
    </submittedName>
</protein>
<dbReference type="AlphaFoldDB" id="A0A2I0IQ19"/>
<reference evidence="1 2" key="1">
    <citation type="submission" date="2017-11" db="EMBL/GenBank/DDBJ databases">
        <title>De-novo sequencing of pomegranate (Punica granatum L.) genome.</title>
        <authorList>
            <person name="Akparov Z."/>
            <person name="Amiraslanov A."/>
            <person name="Hajiyeva S."/>
            <person name="Abbasov M."/>
            <person name="Kaur K."/>
            <person name="Hamwieh A."/>
            <person name="Solovyev V."/>
            <person name="Salamov A."/>
            <person name="Braich B."/>
            <person name="Kosarev P."/>
            <person name="Mahmoud A."/>
            <person name="Hajiyev E."/>
            <person name="Babayeva S."/>
            <person name="Izzatullayeva V."/>
            <person name="Mammadov A."/>
            <person name="Mammadov A."/>
            <person name="Sharifova S."/>
            <person name="Ojaghi J."/>
            <person name="Eynullazada K."/>
            <person name="Bayramov B."/>
            <person name="Abdulazimova A."/>
            <person name="Shahmuradov I."/>
        </authorList>
    </citation>
    <scope>NUCLEOTIDE SEQUENCE [LARGE SCALE GENOMIC DNA]</scope>
    <source>
        <strain evidence="2">cv. AG2017</strain>
        <tissue evidence="1">Leaf</tissue>
    </source>
</reference>
<sequence length="128" mass="14531">MVGSGSKILELIPYKMDLLLFNFHVKESDCNKAWASKGFSTRPVVRPIIHHRPTAHTTRLGRDPVSEQYHDTRNLLPPSVSVNSDSTEGSRMIWSFCLREKNKTLPVFLVGTAGRCALRGLTFRCRQF</sequence>
<accession>A0A2I0IQ19</accession>